<feature type="region of interest" description="Disordered" evidence="1">
    <location>
        <begin position="14"/>
        <end position="42"/>
    </location>
</feature>
<proteinExistence type="predicted"/>
<keyword evidence="3" id="KW-1185">Reference proteome</keyword>
<comment type="caution">
    <text evidence="2">The sequence shown here is derived from an EMBL/GenBank/DDBJ whole genome shotgun (WGS) entry which is preliminary data.</text>
</comment>
<evidence type="ECO:0000256" key="1">
    <source>
        <dbReference type="SAM" id="MobiDB-lite"/>
    </source>
</evidence>
<dbReference type="GeneID" id="87916807"/>
<accession>A0AAE1JED3</accession>
<feature type="compositionally biased region" description="Acidic residues" evidence="1">
    <location>
        <begin position="23"/>
        <end position="34"/>
    </location>
</feature>
<evidence type="ECO:0000313" key="3">
    <source>
        <dbReference type="Proteomes" id="UP001273209"/>
    </source>
</evidence>
<dbReference type="AlphaFoldDB" id="A0AAE1JED3"/>
<reference evidence="2" key="1">
    <citation type="submission" date="2023-11" db="EMBL/GenBank/DDBJ databases">
        <title>The genome sequences of three competitors of mushroom-forming fungi.</title>
        <authorList>
            <person name="Beijen E."/>
            <person name="Ohm R.A."/>
        </authorList>
    </citation>
    <scope>NUCLEOTIDE SEQUENCE</scope>
    <source>
        <strain evidence="2">CBS 100526</strain>
    </source>
</reference>
<evidence type="ECO:0000313" key="2">
    <source>
        <dbReference type="EMBL" id="KAK4081161.1"/>
    </source>
</evidence>
<dbReference type="Proteomes" id="UP001273209">
    <property type="component" value="Unassembled WGS sequence"/>
</dbReference>
<name>A0AAE1JED3_9HYPO</name>
<organism evidence="2 3">
    <name type="scientific">Trichoderma aggressivum f. europaeum</name>
    <dbReference type="NCBI Taxonomy" id="173218"/>
    <lineage>
        <taxon>Eukaryota</taxon>
        <taxon>Fungi</taxon>
        <taxon>Dikarya</taxon>
        <taxon>Ascomycota</taxon>
        <taxon>Pezizomycotina</taxon>
        <taxon>Sordariomycetes</taxon>
        <taxon>Hypocreomycetidae</taxon>
        <taxon>Hypocreales</taxon>
        <taxon>Hypocreaceae</taxon>
        <taxon>Trichoderma</taxon>
    </lineage>
</organism>
<gene>
    <name evidence="2" type="ORF">Triagg1_2693</name>
</gene>
<protein>
    <submittedName>
        <fullName evidence="2">Uncharacterized protein</fullName>
    </submittedName>
</protein>
<sequence>MKLTLVNWLRDKFRKRRRPPEEDKPEDNQVEDDLTNLPRLPLAPSNVLTPSPSAESLSLSFSPLFGKLPRELRYDILLRAFGGRLLHMDLSYVHPVAPTEPGRILRSHAGINTNGRLEVKWDTAVPKSWQWWSSVCHRVMPNYEKTWSFIRMSHPEIPRPGDDRCRYGDAHFCQSWPGTYPSKCKIGIMGWLLSCRQA</sequence>
<dbReference type="EMBL" id="JAWRVG010000007">
    <property type="protein sequence ID" value="KAK4081161.1"/>
    <property type="molecule type" value="Genomic_DNA"/>
</dbReference>
<dbReference type="RefSeq" id="XP_062758310.1">
    <property type="nucleotide sequence ID" value="XM_062896902.1"/>
</dbReference>